<evidence type="ECO:0000259" key="1">
    <source>
        <dbReference type="Pfam" id="PF20236"/>
    </source>
</evidence>
<comment type="caution">
    <text evidence="2">The sequence shown here is derived from an EMBL/GenBank/DDBJ whole genome shotgun (WGS) entry which is preliminary data.</text>
</comment>
<sequence>MNHPFGSWSESGSGNSSTFPTFGALPYPSDPTCSCTSFYFTSFNPDVMNCTVVGPQAQQLYRVVTDKNMPGYTQIKKADGSNMSLIEWKSHPLVEIRGLLAKQSVGTWLGLSADQSTRAMTVREMQYTWAPRGKTINLYAGVPKNPVLLARIMRKSGAIQLDMTSDAIQLGLLDPVVTAAFLLQCGRNID</sequence>
<dbReference type="Pfam" id="PF20236">
    <property type="entry name" value="DUF6593"/>
    <property type="match status" value="1"/>
</dbReference>
<evidence type="ECO:0000313" key="2">
    <source>
        <dbReference type="EMBL" id="PPQ72693.1"/>
    </source>
</evidence>
<dbReference type="InParanoid" id="A0A409W2H8"/>
<dbReference type="EMBL" id="NHYE01005444">
    <property type="protein sequence ID" value="PPQ72693.1"/>
    <property type="molecule type" value="Genomic_DNA"/>
</dbReference>
<reference evidence="2 3" key="1">
    <citation type="journal article" date="2018" name="Evol. Lett.">
        <title>Horizontal gene cluster transfer increased hallucinogenic mushroom diversity.</title>
        <authorList>
            <person name="Reynolds H.T."/>
            <person name="Vijayakumar V."/>
            <person name="Gluck-Thaler E."/>
            <person name="Korotkin H.B."/>
            <person name="Matheny P.B."/>
            <person name="Slot J.C."/>
        </authorList>
    </citation>
    <scope>NUCLEOTIDE SEQUENCE [LARGE SCALE GENOMIC DNA]</scope>
    <source>
        <strain evidence="2 3">SRW20</strain>
    </source>
</reference>
<dbReference type="InterPro" id="IPR046528">
    <property type="entry name" value="DUF6593"/>
</dbReference>
<dbReference type="AlphaFoldDB" id="A0A409W2H8"/>
<evidence type="ECO:0000313" key="3">
    <source>
        <dbReference type="Proteomes" id="UP000284706"/>
    </source>
</evidence>
<proteinExistence type="predicted"/>
<dbReference type="Proteomes" id="UP000284706">
    <property type="component" value="Unassembled WGS sequence"/>
</dbReference>
<keyword evidence="3" id="KW-1185">Reference proteome</keyword>
<dbReference type="OrthoDB" id="3191568at2759"/>
<accession>A0A409W2H8</accession>
<organism evidence="2 3">
    <name type="scientific">Gymnopilus dilepis</name>
    <dbReference type="NCBI Taxonomy" id="231916"/>
    <lineage>
        <taxon>Eukaryota</taxon>
        <taxon>Fungi</taxon>
        <taxon>Dikarya</taxon>
        <taxon>Basidiomycota</taxon>
        <taxon>Agaricomycotina</taxon>
        <taxon>Agaricomycetes</taxon>
        <taxon>Agaricomycetidae</taxon>
        <taxon>Agaricales</taxon>
        <taxon>Agaricineae</taxon>
        <taxon>Hymenogastraceae</taxon>
        <taxon>Gymnopilus</taxon>
    </lineage>
</organism>
<gene>
    <name evidence="2" type="ORF">CVT26_002910</name>
</gene>
<protein>
    <recommendedName>
        <fullName evidence="1">DUF6593 domain-containing protein</fullName>
    </recommendedName>
</protein>
<feature type="domain" description="DUF6593" evidence="1">
    <location>
        <begin position="46"/>
        <end position="182"/>
    </location>
</feature>
<name>A0A409W2H8_9AGAR</name>